<evidence type="ECO:0000256" key="1">
    <source>
        <dbReference type="SAM" id="MobiDB-lite"/>
    </source>
</evidence>
<name>A0A9P0H3E2_NEZVI</name>
<gene>
    <name evidence="3" type="ORF">NEZAVI_LOCUS2549</name>
</gene>
<accession>A0A9P0H3E2</accession>
<evidence type="ECO:0000313" key="4">
    <source>
        <dbReference type="Proteomes" id="UP001152798"/>
    </source>
</evidence>
<proteinExistence type="predicted"/>
<keyword evidence="2" id="KW-0732">Signal</keyword>
<dbReference type="AlphaFoldDB" id="A0A9P0H3E2"/>
<evidence type="ECO:0008006" key="5">
    <source>
        <dbReference type="Google" id="ProtNLM"/>
    </source>
</evidence>
<reference evidence="3" key="1">
    <citation type="submission" date="2022-01" db="EMBL/GenBank/DDBJ databases">
        <authorList>
            <person name="King R."/>
        </authorList>
    </citation>
    <scope>NUCLEOTIDE SEQUENCE</scope>
</reference>
<feature type="chain" id="PRO_5040334629" description="Neuropeptide" evidence="2">
    <location>
        <begin position="20"/>
        <end position="295"/>
    </location>
</feature>
<dbReference type="EMBL" id="OV725077">
    <property type="protein sequence ID" value="CAH1391547.1"/>
    <property type="molecule type" value="Genomic_DNA"/>
</dbReference>
<dbReference type="OrthoDB" id="10428090at2759"/>
<feature type="signal peptide" evidence="2">
    <location>
        <begin position="1"/>
        <end position="19"/>
    </location>
</feature>
<organism evidence="3 4">
    <name type="scientific">Nezara viridula</name>
    <name type="common">Southern green stink bug</name>
    <name type="synonym">Cimex viridulus</name>
    <dbReference type="NCBI Taxonomy" id="85310"/>
    <lineage>
        <taxon>Eukaryota</taxon>
        <taxon>Metazoa</taxon>
        <taxon>Ecdysozoa</taxon>
        <taxon>Arthropoda</taxon>
        <taxon>Hexapoda</taxon>
        <taxon>Insecta</taxon>
        <taxon>Pterygota</taxon>
        <taxon>Neoptera</taxon>
        <taxon>Paraneoptera</taxon>
        <taxon>Hemiptera</taxon>
        <taxon>Heteroptera</taxon>
        <taxon>Panheteroptera</taxon>
        <taxon>Pentatomomorpha</taxon>
        <taxon>Pentatomoidea</taxon>
        <taxon>Pentatomidae</taxon>
        <taxon>Pentatominae</taxon>
        <taxon>Nezara</taxon>
    </lineage>
</organism>
<evidence type="ECO:0000256" key="2">
    <source>
        <dbReference type="SAM" id="SignalP"/>
    </source>
</evidence>
<sequence>MNVFYFILVTFPYFELTLSSPNTPDTQENVTKENSLWTVKSVVIPLLDVGVLWAEDRLVRSKRNLSKRLSKSSVGLMNSIIQQSKNGNQTDSSDAFVDSLVSLMSKSDPALLLKLQKRIEEFEQTRPKTYRNFRAEKPRPLIQFFNVTKISVSSDDDDDIAKSKNVESSVASKNEDDQIVKADPEDNDSEIIAKTDVTTLLKTKDGKIAKIQRSGDKKRYRLEIDCSTKVSSEDVNENEDLQAERKKRKVKLLNQPIVTEKFMGYLKGIVGSSSDDFFVKHSFPLHKGYNINSFT</sequence>
<protein>
    <recommendedName>
        <fullName evidence="5">Neuropeptide</fullName>
    </recommendedName>
</protein>
<keyword evidence="4" id="KW-1185">Reference proteome</keyword>
<feature type="region of interest" description="Disordered" evidence="1">
    <location>
        <begin position="154"/>
        <end position="176"/>
    </location>
</feature>
<evidence type="ECO:0000313" key="3">
    <source>
        <dbReference type="EMBL" id="CAH1391547.1"/>
    </source>
</evidence>
<dbReference type="Proteomes" id="UP001152798">
    <property type="component" value="Chromosome 1"/>
</dbReference>